<evidence type="ECO:0000256" key="5">
    <source>
        <dbReference type="SAM" id="Coils"/>
    </source>
</evidence>
<dbReference type="PROSITE" id="PS50109">
    <property type="entry name" value="HIS_KIN"/>
    <property type="match status" value="1"/>
</dbReference>
<keyword evidence="10" id="KW-0808">Transferase</keyword>
<sequence length="646" mass="68251">MPALESASGGPLLDALDTGVVVLNGAGRVIVWNEWIAAASGCPTGDALGRLLADIFPSASLTRLHSAVAEALDSGASSLLTQALHPRLFPLSTRSGGELVHNVAVRPVGDKPYASCLVQVFDVTVSAARERVLRERQNARYDAVVDSAPDPILTIDAAGLIQLANPAAARELGYEPSWLIGKPLQDLLETPHAWDTAWRRVLAGDAVLWPIELTARRRDGSRSFLDASASRWQSGSGLFVTTILRDVNARRAAESRLRALNETLEQRVHERTSELERAHEQLRQAQKVEAIGQLTGGIAHDFNNLLTPIVGGLDILQRRGVGDARSQRLIDGALQSAERARLLVHRLLAFARQQPLQTTSVDVRALVQEMLDLLGSTLGPRVKIVSDLNQDVPAAMADANQLEMALLNLAVNGRDAMPDGGTLTVGVRSAAAGPGDKLEPGQYLVLTVTDTGVGMDAMTLSRAVEPFFSTKGIGKGTGLGLSMIHGLAAQLGGGLEIASAPGVGTSVEMWLPAANSASREADTTTSPSVDQAKSGAVLLIDDEDLVRSSTAEMLSDFGYTVIEAPSAAAARTHLSDPSLVLVVTDHLMPGMTGTAFAREVKLTRPSLPVLIISGYADLDDVAPDLPRLAKPFREAELSAALAAVGV</sequence>
<dbReference type="InterPro" id="IPR011006">
    <property type="entry name" value="CheY-like_superfamily"/>
</dbReference>
<dbReference type="InterPro" id="IPR003594">
    <property type="entry name" value="HATPase_dom"/>
</dbReference>
<evidence type="ECO:0000259" key="9">
    <source>
        <dbReference type="PROSITE" id="PS50113"/>
    </source>
</evidence>
<dbReference type="InterPro" id="IPR013656">
    <property type="entry name" value="PAS_4"/>
</dbReference>
<dbReference type="InterPro" id="IPR001789">
    <property type="entry name" value="Sig_transdc_resp-reg_receiver"/>
</dbReference>
<dbReference type="InterPro" id="IPR003661">
    <property type="entry name" value="HisK_dim/P_dom"/>
</dbReference>
<feature type="domain" description="Response regulatory" evidence="7">
    <location>
        <begin position="536"/>
        <end position="645"/>
    </location>
</feature>
<dbReference type="Gene3D" id="3.30.565.10">
    <property type="entry name" value="Histidine kinase-like ATPase, C-terminal domain"/>
    <property type="match status" value="1"/>
</dbReference>
<evidence type="ECO:0000313" key="10">
    <source>
        <dbReference type="EMBL" id="RAK60998.1"/>
    </source>
</evidence>
<proteinExistence type="predicted"/>
<dbReference type="Pfam" id="PF00512">
    <property type="entry name" value="HisKA"/>
    <property type="match status" value="1"/>
</dbReference>
<keyword evidence="10" id="KW-0418">Kinase</keyword>
<dbReference type="SUPFAM" id="SSF55874">
    <property type="entry name" value="ATPase domain of HSP90 chaperone/DNA topoisomerase II/histidine kinase"/>
    <property type="match status" value="1"/>
</dbReference>
<keyword evidence="5" id="KW-0175">Coiled coil</keyword>
<dbReference type="InterPro" id="IPR036890">
    <property type="entry name" value="HATPase_C_sf"/>
</dbReference>
<dbReference type="SMART" id="SM00091">
    <property type="entry name" value="PAS"/>
    <property type="match status" value="2"/>
</dbReference>
<dbReference type="SUPFAM" id="SSF47384">
    <property type="entry name" value="Homodimeric domain of signal transducing histidine kinase"/>
    <property type="match status" value="1"/>
</dbReference>
<protein>
    <recommendedName>
        <fullName evidence="2">histidine kinase</fullName>
        <ecNumber evidence="2">2.7.13.3</ecNumber>
    </recommendedName>
</protein>
<feature type="domain" description="PAS" evidence="8">
    <location>
        <begin position="137"/>
        <end position="192"/>
    </location>
</feature>
<dbReference type="Pfam" id="PF02518">
    <property type="entry name" value="HATPase_c"/>
    <property type="match status" value="1"/>
</dbReference>
<evidence type="ECO:0000313" key="11">
    <source>
        <dbReference type="Proteomes" id="UP000249842"/>
    </source>
</evidence>
<feature type="domain" description="PAS" evidence="8">
    <location>
        <begin position="12"/>
        <end position="75"/>
    </location>
</feature>
<dbReference type="SMART" id="SM00387">
    <property type="entry name" value="HATPase_c"/>
    <property type="match status" value="1"/>
</dbReference>
<evidence type="ECO:0000259" key="6">
    <source>
        <dbReference type="PROSITE" id="PS50109"/>
    </source>
</evidence>
<dbReference type="CDD" id="cd00082">
    <property type="entry name" value="HisKA"/>
    <property type="match status" value="1"/>
</dbReference>
<name>A0A328B7Q4_9CAUL</name>
<dbReference type="PROSITE" id="PS50110">
    <property type="entry name" value="RESPONSE_REGULATORY"/>
    <property type="match status" value="1"/>
</dbReference>
<dbReference type="Gene3D" id="3.40.50.2300">
    <property type="match status" value="1"/>
</dbReference>
<dbReference type="PRINTS" id="PR00344">
    <property type="entry name" value="BCTRLSENSOR"/>
</dbReference>
<reference evidence="11" key="1">
    <citation type="submission" date="2018-05" db="EMBL/GenBank/DDBJ databases">
        <authorList>
            <person name="Li X."/>
        </authorList>
    </citation>
    <scope>NUCLEOTIDE SEQUENCE [LARGE SCALE GENOMIC DNA]</scope>
    <source>
        <strain evidence="11">HKS-05</strain>
    </source>
</reference>
<keyword evidence="3 4" id="KW-0597">Phosphoprotein</keyword>
<dbReference type="OrthoDB" id="7284568at2"/>
<organism evidence="10 11">
    <name type="scientific">Phenylobacterium hankyongense</name>
    <dbReference type="NCBI Taxonomy" id="1813876"/>
    <lineage>
        <taxon>Bacteria</taxon>
        <taxon>Pseudomonadati</taxon>
        <taxon>Pseudomonadota</taxon>
        <taxon>Alphaproteobacteria</taxon>
        <taxon>Caulobacterales</taxon>
        <taxon>Caulobacteraceae</taxon>
        <taxon>Phenylobacterium</taxon>
    </lineage>
</organism>
<dbReference type="InterPro" id="IPR004358">
    <property type="entry name" value="Sig_transdc_His_kin-like_C"/>
</dbReference>
<dbReference type="Gene3D" id="3.30.450.20">
    <property type="entry name" value="PAS domain"/>
    <property type="match status" value="2"/>
</dbReference>
<dbReference type="Pfam" id="PF00072">
    <property type="entry name" value="Response_reg"/>
    <property type="match status" value="1"/>
</dbReference>
<dbReference type="SUPFAM" id="SSF55785">
    <property type="entry name" value="PYP-like sensor domain (PAS domain)"/>
    <property type="match status" value="2"/>
</dbReference>
<dbReference type="CDD" id="cd00130">
    <property type="entry name" value="PAS"/>
    <property type="match status" value="2"/>
</dbReference>
<evidence type="ECO:0000256" key="1">
    <source>
        <dbReference type="ARBA" id="ARBA00000085"/>
    </source>
</evidence>
<dbReference type="SMART" id="SM00388">
    <property type="entry name" value="HisKA"/>
    <property type="match status" value="1"/>
</dbReference>
<evidence type="ECO:0000256" key="2">
    <source>
        <dbReference type="ARBA" id="ARBA00012438"/>
    </source>
</evidence>
<dbReference type="NCBIfam" id="TIGR00229">
    <property type="entry name" value="sensory_box"/>
    <property type="match status" value="1"/>
</dbReference>
<evidence type="ECO:0000256" key="4">
    <source>
        <dbReference type="PROSITE-ProRule" id="PRU00169"/>
    </source>
</evidence>
<dbReference type="InterPro" id="IPR036097">
    <property type="entry name" value="HisK_dim/P_sf"/>
</dbReference>
<comment type="caution">
    <text evidence="10">The sequence shown here is derived from an EMBL/GenBank/DDBJ whole genome shotgun (WGS) entry which is preliminary data.</text>
</comment>
<feature type="domain" description="PAC" evidence="9">
    <location>
        <begin position="209"/>
        <end position="259"/>
    </location>
</feature>
<dbReference type="PANTHER" id="PTHR43065">
    <property type="entry name" value="SENSOR HISTIDINE KINASE"/>
    <property type="match status" value="1"/>
</dbReference>
<evidence type="ECO:0000259" key="8">
    <source>
        <dbReference type="PROSITE" id="PS50112"/>
    </source>
</evidence>
<dbReference type="RefSeq" id="WP_111458290.1">
    <property type="nucleotide sequence ID" value="NZ_QFYP01000001.1"/>
</dbReference>
<dbReference type="InterPro" id="IPR000014">
    <property type="entry name" value="PAS"/>
</dbReference>
<gene>
    <name evidence="10" type="ORF">DJ021_14870</name>
</gene>
<evidence type="ECO:0000259" key="7">
    <source>
        <dbReference type="PROSITE" id="PS50110"/>
    </source>
</evidence>
<dbReference type="Proteomes" id="UP000249842">
    <property type="component" value="Unassembled WGS sequence"/>
</dbReference>
<dbReference type="PROSITE" id="PS50113">
    <property type="entry name" value="PAC"/>
    <property type="match status" value="1"/>
</dbReference>
<dbReference type="InterPro" id="IPR000700">
    <property type="entry name" value="PAS-assoc_C"/>
</dbReference>
<dbReference type="Gene3D" id="1.10.287.130">
    <property type="match status" value="1"/>
</dbReference>
<dbReference type="EC" id="2.7.13.3" evidence="2"/>
<dbReference type="GO" id="GO:0000155">
    <property type="term" value="F:phosphorelay sensor kinase activity"/>
    <property type="evidence" value="ECO:0007669"/>
    <property type="project" value="InterPro"/>
</dbReference>
<dbReference type="PROSITE" id="PS50112">
    <property type="entry name" value="PAS"/>
    <property type="match status" value="2"/>
</dbReference>
<dbReference type="PANTHER" id="PTHR43065:SF42">
    <property type="entry name" value="TWO-COMPONENT SENSOR PPRA"/>
    <property type="match status" value="1"/>
</dbReference>
<keyword evidence="11" id="KW-1185">Reference proteome</keyword>
<feature type="modified residue" description="4-aspartylphosphate" evidence="4">
    <location>
        <position position="585"/>
    </location>
</feature>
<dbReference type="EMBL" id="QFYP01000001">
    <property type="protein sequence ID" value="RAK60998.1"/>
    <property type="molecule type" value="Genomic_DNA"/>
</dbReference>
<dbReference type="InterPro" id="IPR035965">
    <property type="entry name" value="PAS-like_dom_sf"/>
</dbReference>
<feature type="domain" description="Histidine kinase" evidence="6">
    <location>
        <begin position="297"/>
        <end position="515"/>
    </location>
</feature>
<dbReference type="SUPFAM" id="SSF52172">
    <property type="entry name" value="CheY-like"/>
    <property type="match status" value="1"/>
</dbReference>
<dbReference type="AlphaFoldDB" id="A0A328B7Q4"/>
<evidence type="ECO:0000256" key="3">
    <source>
        <dbReference type="ARBA" id="ARBA00022553"/>
    </source>
</evidence>
<dbReference type="InterPro" id="IPR005467">
    <property type="entry name" value="His_kinase_dom"/>
</dbReference>
<dbReference type="SMART" id="SM00448">
    <property type="entry name" value="REC"/>
    <property type="match status" value="1"/>
</dbReference>
<feature type="coiled-coil region" evidence="5">
    <location>
        <begin position="250"/>
        <end position="288"/>
    </location>
</feature>
<comment type="catalytic activity">
    <reaction evidence="1">
        <text>ATP + protein L-histidine = ADP + protein N-phospho-L-histidine.</text>
        <dbReference type="EC" id="2.7.13.3"/>
    </reaction>
</comment>
<accession>A0A328B7Q4</accession>
<dbReference type="Pfam" id="PF08448">
    <property type="entry name" value="PAS_4"/>
    <property type="match status" value="2"/>
</dbReference>